<feature type="binding site" evidence="10">
    <location>
        <position position="72"/>
    </location>
    <ligand>
        <name>ATP</name>
        <dbReference type="ChEBI" id="CHEBI:30616"/>
    </ligand>
</feature>
<feature type="compositionally biased region" description="Polar residues" evidence="11">
    <location>
        <begin position="654"/>
        <end position="674"/>
    </location>
</feature>
<proteinExistence type="inferred from homology"/>
<dbReference type="EC" id="2.7.11.1" evidence="2"/>
<keyword evidence="5 10" id="KW-0547">Nucleotide-binding</keyword>
<evidence type="ECO:0000256" key="2">
    <source>
        <dbReference type="ARBA" id="ARBA00012513"/>
    </source>
</evidence>
<comment type="similarity">
    <text evidence="1">Belongs to the protein kinase superfamily. STE Ser/Thr protein kinase family. STE20 subfamily.</text>
</comment>
<comment type="caution">
    <text evidence="13">The sequence shown here is derived from an EMBL/GenBank/DDBJ whole genome shotgun (WGS) entry which is preliminary data.</text>
</comment>
<keyword evidence="6" id="KW-0418">Kinase</keyword>
<dbReference type="PANTHER" id="PTHR48012">
    <property type="entry name" value="STERILE20-LIKE KINASE, ISOFORM B-RELATED"/>
    <property type="match status" value="1"/>
</dbReference>
<dbReference type="EMBL" id="NAJN01000440">
    <property type="protein sequence ID" value="TKA73333.1"/>
    <property type="molecule type" value="Genomic_DNA"/>
</dbReference>
<evidence type="ECO:0000256" key="8">
    <source>
        <dbReference type="ARBA" id="ARBA00047899"/>
    </source>
</evidence>
<keyword evidence="7 10" id="KW-0067">ATP-binding</keyword>
<evidence type="ECO:0000259" key="12">
    <source>
        <dbReference type="PROSITE" id="PS50011"/>
    </source>
</evidence>
<evidence type="ECO:0000256" key="5">
    <source>
        <dbReference type="ARBA" id="ARBA00022741"/>
    </source>
</evidence>
<organism evidence="13 14">
    <name type="scientific">Cryomyces minteri</name>
    <dbReference type="NCBI Taxonomy" id="331657"/>
    <lineage>
        <taxon>Eukaryota</taxon>
        <taxon>Fungi</taxon>
        <taxon>Dikarya</taxon>
        <taxon>Ascomycota</taxon>
        <taxon>Pezizomycotina</taxon>
        <taxon>Dothideomycetes</taxon>
        <taxon>Dothideomycetes incertae sedis</taxon>
        <taxon>Cryomyces</taxon>
    </lineage>
</organism>
<dbReference type="InterPro" id="IPR008271">
    <property type="entry name" value="Ser/Thr_kinase_AS"/>
</dbReference>
<dbReference type="SUPFAM" id="SSF56112">
    <property type="entry name" value="Protein kinase-like (PK-like)"/>
    <property type="match status" value="1"/>
</dbReference>
<dbReference type="OrthoDB" id="248923at2759"/>
<evidence type="ECO:0000313" key="13">
    <source>
        <dbReference type="EMBL" id="TKA73333.1"/>
    </source>
</evidence>
<dbReference type="SMART" id="SM00220">
    <property type="entry name" value="S_TKc"/>
    <property type="match status" value="1"/>
</dbReference>
<evidence type="ECO:0000256" key="3">
    <source>
        <dbReference type="ARBA" id="ARBA00022527"/>
    </source>
</evidence>
<dbReference type="GO" id="GO:0005737">
    <property type="term" value="C:cytoplasm"/>
    <property type="evidence" value="ECO:0007669"/>
    <property type="project" value="TreeGrafter"/>
</dbReference>
<dbReference type="PROSITE" id="PS00108">
    <property type="entry name" value="PROTEIN_KINASE_ST"/>
    <property type="match status" value="1"/>
</dbReference>
<dbReference type="InterPro" id="IPR017441">
    <property type="entry name" value="Protein_kinase_ATP_BS"/>
</dbReference>
<feature type="region of interest" description="Disordered" evidence="11">
    <location>
        <begin position="383"/>
        <end position="404"/>
    </location>
</feature>
<comment type="catalytic activity">
    <reaction evidence="8">
        <text>L-threonyl-[protein] + ATP = O-phospho-L-threonyl-[protein] + ADP + H(+)</text>
        <dbReference type="Rhea" id="RHEA:46608"/>
        <dbReference type="Rhea" id="RHEA-COMP:11060"/>
        <dbReference type="Rhea" id="RHEA-COMP:11605"/>
        <dbReference type="ChEBI" id="CHEBI:15378"/>
        <dbReference type="ChEBI" id="CHEBI:30013"/>
        <dbReference type="ChEBI" id="CHEBI:30616"/>
        <dbReference type="ChEBI" id="CHEBI:61977"/>
        <dbReference type="ChEBI" id="CHEBI:456216"/>
        <dbReference type="EC" id="2.7.11.1"/>
    </reaction>
</comment>
<feature type="compositionally biased region" description="Low complexity" evidence="11">
    <location>
        <begin position="615"/>
        <end position="634"/>
    </location>
</feature>
<accession>A0A4U0XDK8</accession>
<dbReference type="PROSITE" id="PS00107">
    <property type="entry name" value="PROTEIN_KINASE_ATP"/>
    <property type="match status" value="1"/>
</dbReference>
<evidence type="ECO:0000256" key="6">
    <source>
        <dbReference type="ARBA" id="ARBA00022777"/>
    </source>
</evidence>
<evidence type="ECO:0000256" key="7">
    <source>
        <dbReference type="ARBA" id="ARBA00022840"/>
    </source>
</evidence>
<keyword evidence="3" id="KW-0723">Serine/threonine-protein kinase</keyword>
<feature type="region of interest" description="Disordered" evidence="11">
    <location>
        <begin position="846"/>
        <end position="890"/>
    </location>
</feature>
<sequence length="890" mass="97961">MDSNRPNPQFAAAGRRRQIQAAQDMQQDIYATAERYNLPVPQFEFLELVGKGSFGNVYKCKQTGNTDLVAVKVLDLDSTDYKADVRERDHSMADLLKEVQILRQLKDAKAKNINRLLDAFDWHHQLWIISVYSPGGSVSTLMKASPSGLAESYIIPIAREIAIALKYVHEAGIIHRDVKCANILILEDGQPQLCDFGVSGMLDSSAGKRTTIIGTPHWMPPEMHASVPSGYGMEVDCWAFGCTVYEMATGKPPNKDVRADMLGAFMKKAPRLQGGDYPDELREFVAFCLEEKPEDRPSAEGILKHPYVANTSRRYPVTTLRRLLEDFAQWEYTGGQRNSLFMPGFGADAPELLGSRLDDEDNWNFSTTDEFRKSLHLSAVDFSGIKTPGEPESDSEPQSATEKKLTPFEKAMHEQRVKKGGDAMERLFNLEAAPYDPYEYANEDDDAPLSDLPLRNISSDRARNRTTMIDLDAAMNLDDVPGLDLADVQTVKASKTTNRILESLEAAAEAEDFMYHDDYNTRRTTQEWKFPASAVQNADNPNRRTQDWSFPTMEPAAPVATNNPVDHDTTLVTPELRRPSLNPAFRPVLQHTATEPVGTSLLNFNFADPSEIIRPSTASSAGGSTFTDTTSGDPFDLEHQLNDLQSEPEAHVQSDPQRQSEAQRTSFHRQSSSEPVHMAQYDRGHGHARGSSLSSDGSEAERRPDDTPGAAEAYWEATINRLASQRQVEPLLRVPPGAFQGGNFARYDPDTNPAPELEPALPIPDIDDPDFPLARLNGVLRSSASRARGANPVLVRNGTRPEIDFPEPLPPDPAALVEGADPEVVAAELVRLLGEFGTGLGIAADLLRGSSPPQRAAYEDEESGVESGVTSGAEDGYVSTSSFGGGEQRE</sequence>
<evidence type="ECO:0000256" key="1">
    <source>
        <dbReference type="ARBA" id="ARBA00008874"/>
    </source>
</evidence>
<evidence type="ECO:0000256" key="11">
    <source>
        <dbReference type="SAM" id="MobiDB-lite"/>
    </source>
</evidence>
<dbReference type="Pfam" id="PF00069">
    <property type="entry name" value="Pkinase"/>
    <property type="match status" value="1"/>
</dbReference>
<feature type="compositionally biased region" description="Low complexity" evidence="11">
    <location>
        <begin position="753"/>
        <end position="764"/>
    </location>
</feature>
<dbReference type="Proteomes" id="UP000308768">
    <property type="component" value="Unassembled WGS sequence"/>
</dbReference>
<reference evidence="13 14" key="1">
    <citation type="submission" date="2017-03" db="EMBL/GenBank/DDBJ databases">
        <title>Genomes of endolithic fungi from Antarctica.</title>
        <authorList>
            <person name="Coleine C."/>
            <person name="Masonjones S."/>
            <person name="Stajich J.E."/>
        </authorList>
    </citation>
    <scope>NUCLEOTIDE SEQUENCE [LARGE SCALE GENOMIC DNA]</scope>
    <source>
        <strain evidence="13 14">CCFEE 5187</strain>
    </source>
</reference>
<gene>
    <name evidence="13" type="ORF">B0A49_05257</name>
</gene>
<name>A0A4U0XDK8_9PEZI</name>
<feature type="domain" description="Protein kinase" evidence="12">
    <location>
        <begin position="43"/>
        <end position="308"/>
    </location>
</feature>
<evidence type="ECO:0000256" key="9">
    <source>
        <dbReference type="ARBA" id="ARBA00048679"/>
    </source>
</evidence>
<keyword evidence="4" id="KW-0808">Transferase</keyword>
<dbReference type="InterPro" id="IPR050629">
    <property type="entry name" value="STE20/SPS1-PAK"/>
</dbReference>
<dbReference type="PROSITE" id="PS50011">
    <property type="entry name" value="PROTEIN_KINASE_DOM"/>
    <property type="match status" value="1"/>
</dbReference>
<keyword evidence="14" id="KW-1185">Reference proteome</keyword>
<feature type="region of interest" description="Disordered" evidence="11">
    <location>
        <begin position="615"/>
        <end position="708"/>
    </location>
</feature>
<dbReference type="InterPro" id="IPR000719">
    <property type="entry name" value="Prot_kinase_dom"/>
</dbReference>
<dbReference type="Gene3D" id="1.10.510.10">
    <property type="entry name" value="Transferase(Phosphotransferase) domain 1"/>
    <property type="match status" value="1"/>
</dbReference>
<dbReference type="GO" id="GO:0004674">
    <property type="term" value="F:protein serine/threonine kinase activity"/>
    <property type="evidence" value="ECO:0007669"/>
    <property type="project" value="UniProtKB-KW"/>
</dbReference>
<comment type="catalytic activity">
    <reaction evidence="9">
        <text>L-seryl-[protein] + ATP = O-phospho-L-seryl-[protein] + ADP + H(+)</text>
        <dbReference type="Rhea" id="RHEA:17989"/>
        <dbReference type="Rhea" id="RHEA-COMP:9863"/>
        <dbReference type="Rhea" id="RHEA-COMP:11604"/>
        <dbReference type="ChEBI" id="CHEBI:15378"/>
        <dbReference type="ChEBI" id="CHEBI:29999"/>
        <dbReference type="ChEBI" id="CHEBI:30616"/>
        <dbReference type="ChEBI" id="CHEBI:83421"/>
        <dbReference type="ChEBI" id="CHEBI:456216"/>
        <dbReference type="EC" id="2.7.11.1"/>
    </reaction>
</comment>
<evidence type="ECO:0000256" key="4">
    <source>
        <dbReference type="ARBA" id="ARBA00022679"/>
    </source>
</evidence>
<dbReference type="AlphaFoldDB" id="A0A4U0XDK8"/>
<dbReference type="PANTHER" id="PTHR48012:SF10">
    <property type="entry name" value="FI20177P1"/>
    <property type="match status" value="1"/>
</dbReference>
<dbReference type="InterPro" id="IPR011009">
    <property type="entry name" value="Kinase-like_dom_sf"/>
</dbReference>
<protein>
    <recommendedName>
        <fullName evidence="2">non-specific serine/threonine protein kinase</fullName>
        <ecNumber evidence="2">2.7.11.1</ecNumber>
    </recommendedName>
</protein>
<feature type="region of interest" description="Disordered" evidence="11">
    <location>
        <begin position="742"/>
        <end position="764"/>
    </location>
</feature>
<dbReference type="STRING" id="331657.A0A4U0XDK8"/>
<dbReference type="GO" id="GO:0005524">
    <property type="term" value="F:ATP binding"/>
    <property type="evidence" value="ECO:0007669"/>
    <property type="project" value="UniProtKB-UniRule"/>
</dbReference>
<evidence type="ECO:0000256" key="10">
    <source>
        <dbReference type="PROSITE-ProRule" id="PRU10141"/>
    </source>
</evidence>
<evidence type="ECO:0000313" key="14">
    <source>
        <dbReference type="Proteomes" id="UP000308768"/>
    </source>
</evidence>